<evidence type="ECO:0000256" key="1">
    <source>
        <dbReference type="SAM" id="MobiDB-lite"/>
    </source>
</evidence>
<dbReference type="EMBL" id="JANPWB010000005">
    <property type="protein sequence ID" value="KAJ1189302.1"/>
    <property type="molecule type" value="Genomic_DNA"/>
</dbReference>
<feature type="compositionally biased region" description="Basic and acidic residues" evidence="1">
    <location>
        <begin position="32"/>
        <end position="42"/>
    </location>
</feature>
<gene>
    <name evidence="2" type="ORF">NDU88_006050</name>
</gene>
<sequence length="133" mass="14647">MLPDAPGGPKTVTSSGIARRQLGHVSENPEPEQAREAREEKAPQLTRSCARMSRGLCGAQPEEKLEYNAMPPCARGHWSNQTQKEETLGSGPGIRLFSRQCRTQPEKPVQHKIPRVAQGGDIGANVRMHKEEN</sequence>
<feature type="region of interest" description="Disordered" evidence="1">
    <location>
        <begin position="1"/>
        <end position="48"/>
    </location>
</feature>
<evidence type="ECO:0000313" key="2">
    <source>
        <dbReference type="EMBL" id="KAJ1189302.1"/>
    </source>
</evidence>
<comment type="caution">
    <text evidence="2">The sequence shown here is derived from an EMBL/GenBank/DDBJ whole genome shotgun (WGS) entry which is preliminary data.</text>
</comment>
<name>A0AAV7UNV6_PLEWA</name>
<reference evidence="2" key="1">
    <citation type="journal article" date="2022" name="bioRxiv">
        <title>Sequencing and chromosome-scale assembly of the giantPleurodeles waltlgenome.</title>
        <authorList>
            <person name="Brown T."/>
            <person name="Elewa A."/>
            <person name="Iarovenko S."/>
            <person name="Subramanian E."/>
            <person name="Araus A.J."/>
            <person name="Petzold A."/>
            <person name="Susuki M."/>
            <person name="Suzuki K.-i.T."/>
            <person name="Hayashi T."/>
            <person name="Toyoda A."/>
            <person name="Oliveira C."/>
            <person name="Osipova E."/>
            <person name="Leigh N.D."/>
            <person name="Simon A."/>
            <person name="Yun M.H."/>
        </authorList>
    </citation>
    <scope>NUCLEOTIDE SEQUENCE</scope>
    <source>
        <strain evidence="2">20211129_DDA</strain>
        <tissue evidence="2">Liver</tissue>
    </source>
</reference>
<proteinExistence type="predicted"/>
<evidence type="ECO:0000313" key="3">
    <source>
        <dbReference type="Proteomes" id="UP001066276"/>
    </source>
</evidence>
<feature type="region of interest" description="Disordered" evidence="1">
    <location>
        <begin position="103"/>
        <end position="133"/>
    </location>
</feature>
<organism evidence="2 3">
    <name type="scientific">Pleurodeles waltl</name>
    <name type="common">Iberian ribbed newt</name>
    <dbReference type="NCBI Taxonomy" id="8319"/>
    <lineage>
        <taxon>Eukaryota</taxon>
        <taxon>Metazoa</taxon>
        <taxon>Chordata</taxon>
        <taxon>Craniata</taxon>
        <taxon>Vertebrata</taxon>
        <taxon>Euteleostomi</taxon>
        <taxon>Amphibia</taxon>
        <taxon>Batrachia</taxon>
        <taxon>Caudata</taxon>
        <taxon>Salamandroidea</taxon>
        <taxon>Salamandridae</taxon>
        <taxon>Pleurodelinae</taxon>
        <taxon>Pleurodeles</taxon>
    </lineage>
</organism>
<dbReference type="Proteomes" id="UP001066276">
    <property type="component" value="Chromosome 3_1"/>
</dbReference>
<protein>
    <submittedName>
        <fullName evidence="2">Uncharacterized protein</fullName>
    </submittedName>
</protein>
<keyword evidence="3" id="KW-1185">Reference proteome</keyword>
<dbReference type="AlphaFoldDB" id="A0AAV7UNV6"/>
<accession>A0AAV7UNV6</accession>